<dbReference type="SUPFAM" id="SSF81321">
    <property type="entry name" value="Family A G protein-coupled receptor-like"/>
    <property type="match status" value="1"/>
</dbReference>
<dbReference type="InterPro" id="IPR000832">
    <property type="entry name" value="GPCR_2_secretin-like"/>
</dbReference>
<comment type="subcellular location">
    <subcellularLocation>
        <location evidence="1">Cell membrane</location>
        <topology evidence="1">Multi-pass membrane protein</topology>
    </subcellularLocation>
</comment>
<keyword evidence="6 13" id="KW-1133">Transmembrane helix</keyword>
<evidence type="ECO:0000313" key="17">
    <source>
        <dbReference type="Ensembl" id="ENSFCTP00005000290.1"/>
    </source>
</evidence>
<keyword evidence="11" id="KW-0325">Glycoprotein</keyword>
<name>A0ABI7VQ71_FELCA</name>
<keyword evidence="18" id="KW-1185">Reference proteome</keyword>
<dbReference type="InterPro" id="IPR047035">
    <property type="entry name" value="VIP-R2_7TM"/>
</dbReference>
<dbReference type="PANTHER" id="PTHR45620">
    <property type="entry name" value="PDF RECEPTOR-LIKE PROTEIN-RELATED"/>
    <property type="match status" value="1"/>
</dbReference>
<keyword evidence="12" id="KW-0807">Transducer</keyword>
<evidence type="ECO:0000256" key="5">
    <source>
        <dbReference type="ARBA" id="ARBA00022729"/>
    </source>
</evidence>
<evidence type="ECO:0000256" key="9">
    <source>
        <dbReference type="ARBA" id="ARBA00023157"/>
    </source>
</evidence>
<evidence type="ECO:0000256" key="13">
    <source>
        <dbReference type="SAM" id="Phobius"/>
    </source>
</evidence>
<dbReference type="PANTHER" id="PTHR45620:SF22">
    <property type="entry name" value="VASOACTIVE INTESTINAL POLYPEPTIDE RECEPTOR 2"/>
    <property type="match status" value="1"/>
</dbReference>
<dbReference type="Gene3D" id="1.20.1070.10">
    <property type="entry name" value="Rhodopsin 7-helix transmembrane proteins"/>
    <property type="match status" value="1"/>
</dbReference>
<evidence type="ECO:0000256" key="6">
    <source>
        <dbReference type="ARBA" id="ARBA00022989"/>
    </source>
</evidence>
<dbReference type="PROSITE" id="PS50261">
    <property type="entry name" value="G_PROTEIN_RECEP_F2_4"/>
    <property type="match status" value="1"/>
</dbReference>
<feature type="domain" description="G-protein coupled receptors family 2 profile 1" evidence="15">
    <location>
        <begin position="41"/>
        <end position="117"/>
    </location>
</feature>
<dbReference type="Pfam" id="PF02793">
    <property type="entry name" value="HRM"/>
    <property type="match status" value="1"/>
</dbReference>
<dbReference type="Gene3D" id="4.10.1240.10">
    <property type="entry name" value="GPCR, family 2, extracellular hormone receptor domain"/>
    <property type="match status" value="1"/>
</dbReference>
<evidence type="ECO:0000256" key="7">
    <source>
        <dbReference type="ARBA" id="ARBA00023040"/>
    </source>
</evidence>
<feature type="domain" description="G-protein coupled receptors family 2 profile 2" evidence="16">
    <location>
        <begin position="130"/>
        <end position="383"/>
    </location>
</feature>
<evidence type="ECO:0000256" key="14">
    <source>
        <dbReference type="SAM" id="SignalP"/>
    </source>
</evidence>
<dbReference type="InterPro" id="IPR017981">
    <property type="entry name" value="GPCR_2-like_7TM"/>
</dbReference>
<dbReference type="Proteomes" id="UP000823872">
    <property type="component" value="Chromosome A2"/>
</dbReference>
<keyword evidence="8 13" id="KW-0472">Membrane</keyword>
<dbReference type="CDD" id="cd15986">
    <property type="entry name" value="7tmB1_VIP-R2"/>
    <property type="match status" value="1"/>
</dbReference>
<feature type="transmembrane region" description="Helical" evidence="13">
    <location>
        <begin position="335"/>
        <end position="355"/>
    </location>
</feature>
<feature type="transmembrane region" description="Helical" evidence="13">
    <location>
        <begin position="245"/>
        <end position="266"/>
    </location>
</feature>
<keyword evidence="3" id="KW-1003">Cell membrane</keyword>
<feature type="signal peptide" evidence="14">
    <location>
        <begin position="1"/>
        <end position="24"/>
    </location>
</feature>
<accession>A0ABI7VQ71</accession>
<keyword evidence="7" id="KW-0297">G-protein coupled receptor</keyword>
<evidence type="ECO:0000259" key="15">
    <source>
        <dbReference type="PROSITE" id="PS50227"/>
    </source>
</evidence>
<reference evidence="17 18" key="1">
    <citation type="submission" date="2021-02" db="EMBL/GenBank/DDBJ databases">
        <title>Safari Cat Assemblies.</title>
        <authorList>
            <person name="Bredemeyer K.R."/>
            <person name="Murphy W.J."/>
        </authorList>
    </citation>
    <scope>NUCLEOTIDE SEQUENCE [LARGE SCALE GENOMIC DNA]</scope>
</reference>
<comment type="similarity">
    <text evidence="2">Belongs to the G-protein coupled receptor 2 family.</text>
</comment>
<feature type="chain" id="PRO_5047080692" description="Vasoactive intestinal peptide receptor 2" evidence="14">
    <location>
        <begin position="25"/>
        <end position="672"/>
    </location>
</feature>
<evidence type="ECO:0000256" key="3">
    <source>
        <dbReference type="ARBA" id="ARBA00022475"/>
    </source>
</evidence>
<dbReference type="Ensembl" id="ENSFCTT00005000573.1">
    <property type="protein sequence ID" value="ENSFCTP00005000290.1"/>
    <property type="gene ID" value="ENSFCTG00005000220.1"/>
</dbReference>
<dbReference type="InterPro" id="IPR050332">
    <property type="entry name" value="GPCR_2"/>
</dbReference>
<dbReference type="InterPro" id="IPR036445">
    <property type="entry name" value="GPCR_2_extracell_dom_sf"/>
</dbReference>
<evidence type="ECO:0000259" key="16">
    <source>
        <dbReference type="PROSITE" id="PS50261"/>
    </source>
</evidence>
<keyword evidence="5 14" id="KW-0732">Signal</keyword>
<sequence>MRAPALLPPALLTCCGWLLAPVNSVHPECRFHLEIQEEETKCAELLRTQTEKYKACTGVWDNITCWRPADVGETVTVPCPTVFSNFYSKPGNISKNCTSDGWSEMFPDFIDACGYNDPEDESKIAFYVLVKAIYTLGYSVSLISLTTGSIILCLFRKLHCTRNYIHLNLFLSFILRAISVLVKDDILYSSSGTLHCPDQPSSWVGCKLSLVLFQYCIMANFYWLLVEGLYLHTLLVAIFSPGRRFVAYLLIGWGIPTICTGAWTAARLSLEDTGCWDTNDHSVPWWVIRTPILISIIVNFVLFVSIIRILLQKLTSPDVGGNDQSQYRRLTKSTLLLIPLFGVHYMVFAVFPIGISSKYQILFELCIGSFQGLVVAVLYCFLNSEVRALSQQVTFSLCGISSCAPPHLNEGPGLLSGSPSAPDGHGRLLLSTPAVPVALASLGPAREGSPAGWLGGTLPLCTVTILLLDPGHGAEWGGRDTQMRILLPEFTAHISSERPCVSPSEPCPARGMPFPTSFLSCSSVYPLTTSLSLPSVQTPFTSVTGLPSTDSPPDVRKTPGSFCFVTCLPGARCWGGAFCRGRPGPGGLSRGHPSLRFQAHTPCDPHFLIALPPPQVQSELKRKWRGWCPSQRCGRDHRFHGSSVSRNGSESALQLHRGSCAPSFLQTETSVI</sequence>
<dbReference type="InterPro" id="IPR002284">
    <property type="entry name" value="GPCR_2_VIP_rcpt_2"/>
</dbReference>
<evidence type="ECO:0000256" key="12">
    <source>
        <dbReference type="ARBA" id="ARBA00023224"/>
    </source>
</evidence>
<dbReference type="PRINTS" id="PR00491">
    <property type="entry name" value="VASOACTVEIPR"/>
</dbReference>
<dbReference type="PROSITE" id="PS50227">
    <property type="entry name" value="G_PROTEIN_RECEP_F2_3"/>
    <property type="match status" value="1"/>
</dbReference>
<dbReference type="PRINTS" id="PR01155">
    <property type="entry name" value="VIP2RECEPTOR"/>
</dbReference>
<feature type="transmembrane region" description="Helical" evidence="13">
    <location>
        <begin position="361"/>
        <end position="382"/>
    </location>
</feature>
<evidence type="ECO:0008006" key="19">
    <source>
        <dbReference type="Google" id="ProtNLM"/>
    </source>
</evidence>
<evidence type="ECO:0000256" key="10">
    <source>
        <dbReference type="ARBA" id="ARBA00023170"/>
    </source>
</evidence>
<dbReference type="InterPro" id="IPR001571">
    <property type="entry name" value="GPCR_2_VIP_rcpt"/>
</dbReference>
<keyword evidence="9" id="KW-1015">Disulfide bond</keyword>
<dbReference type="GeneTree" id="ENSGT00940000158089"/>
<evidence type="ECO:0000256" key="4">
    <source>
        <dbReference type="ARBA" id="ARBA00022692"/>
    </source>
</evidence>
<evidence type="ECO:0000256" key="2">
    <source>
        <dbReference type="ARBA" id="ARBA00005314"/>
    </source>
</evidence>
<dbReference type="SUPFAM" id="SSF111418">
    <property type="entry name" value="Hormone receptor domain"/>
    <property type="match status" value="1"/>
</dbReference>
<proteinExistence type="inferred from homology"/>
<evidence type="ECO:0000256" key="1">
    <source>
        <dbReference type="ARBA" id="ARBA00004651"/>
    </source>
</evidence>
<dbReference type="Pfam" id="PF00002">
    <property type="entry name" value="7tm_2"/>
    <property type="match status" value="1"/>
</dbReference>
<organism evidence="17 18">
    <name type="scientific">Felis catus</name>
    <name type="common">Cat</name>
    <name type="synonym">Felis silvestris catus</name>
    <dbReference type="NCBI Taxonomy" id="9685"/>
    <lineage>
        <taxon>Eukaryota</taxon>
        <taxon>Metazoa</taxon>
        <taxon>Chordata</taxon>
        <taxon>Craniata</taxon>
        <taxon>Vertebrata</taxon>
        <taxon>Euteleostomi</taxon>
        <taxon>Mammalia</taxon>
        <taxon>Eutheria</taxon>
        <taxon>Laurasiatheria</taxon>
        <taxon>Carnivora</taxon>
        <taxon>Feliformia</taxon>
        <taxon>Felidae</taxon>
        <taxon>Felinae</taxon>
        <taxon>Felis</taxon>
    </lineage>
</organism>
<evidence type="ECO:0000313" key="18">
    <source>
        <dbReference type="Proteomes" id="UP000823872"/>
    </source>
</evidence>
<dbReference type="PRINTS" id="PR00249">
    <property type="entry name" value="GPCRSECRETIN"/>
</dbReference>
<gene>
    <name evidence="17" type="primary">VIPR2</name>
</gene>
<dbReference type="InterPro" id="IPR001879">
    <property type="entry name" value="GPCR_2_extracellular_dom"/>
</dbReference>
<dbReference type="PROSITE" id="PS00650">
    <property type="entry name" value="G_PROTEIN_RECEP_F2_2"/>
    <property type="match status" value="1"/>
</dbReference>
<protein>
    <recommendedName>
        <fullName evidence="19">Vasoactive intestinal peptide receptor 2</fullName>
    </recommendedName>
</protein>
<reference evidence="17" key="3">
    <citation type="submission" date="2025-09" db="UniProtKB">
        <authorList>
            <consortium name="Ensembl"/>
        </authorList>
    </citation>
    <scope>IDENTIFICATION</scope>
    <source>
        <strain evidence="17">breed Abyssinian</strain>
    </source>
</reference>
<feature type="transmembrane region" description="Helical" evidence="13">
    <location>
        <begin position="132"/>
        <end position="155"/>
    </location>
</feature>
<keyword evidence="10" id="KW-0675">Receptor</keyword>
<dbReference type="SMART" id="SM00008">
    <property type="entry name" value="HormR"/>
    <property type="match status" value="1"/>
</dbReference>
<feature type="transmembrane region" description="Helical" evidence="13">
    <location>
        <begin position="286"/>
        <end position="311"/>
    </location>
</feature>
<reference evidence="17" key="2">
    <citation type="submission" date="2025-08" db="UniProtKB">
        <authorList>
            <consortium name="Ensembl"/>
        </authorList>
    </citation>
    <scope>IDENTIFICATION</scope>
    <source>
        <strain evidence="17">breed Abyssinian</strain>
    </source>
</reference>
<dbReference type="InterPro" id="IPR017983">
    <property type="entry name" value="GPCR_2_secretin-like_CS"/>
</dbReference>
<feature type="transmembrane region" description="Helical" evidence="13">
    <location>
        <begin position="164"/>
        <end position="182"/>
    </location>
</feature>
<evidence type="ECO:0000256" key="8">
    <source>
        <dbReference type="ARBA" id="ARBA00023136"/>
    </source>
</evidence>
<dbReference type="PROSITE" id="PS00649">
    <property type="entry name" value="G_PROTEIN_RECEP_F2_1"/>
    <property type="match status" value="1"/>
</dbReference>
<evidence type="ECO:0000256" key="11">
    <source>
        <dbReference type="ARBA" id="ARBA00023180"/>
    </source>
</evidence>
<keyword evidence="4 13" id="KW-0812">Transmembrane</keyword>